<dbReference type="Proteomes" id="UP000593561">
    <property type="component" value="Unassembled WGS sequence"/>
</dbReference>
<gene>
    <name evidence="1" type="ORF">Godav_029702</name>
</gene>
<dbReference type="EMBL" id="JABFAC010249609">
    <property type="protein sequence ID" value="MBA0637963.1"/>
    <property type="molecule type" value="Genomic_DNA"/>
</dbReference>
<dbReference type="AlphaFoldDB" id="A0A7J8TIM6"/>
<organism evidence="1 2">
    <name type="scientific">Gossypium davidsonii</name>
    <name type="common">Davidson's cotton</name>
    <name type="synonym">Gossypium klotzschianum subsp. davidsonii</name>
    <dbReference type="NCBI Taxonomy" id="34287"/>
    <lineage>
        <taxon>Eukaryota</taxon>
        <taxon>Viridiplantae</taxon>
        <taxon>Streptophyta</taxon>
        <taxon>Embryophyta</taxon>
        <taxon>Tracheophyta</taxon>
        <taxon>Spermatophyta</taxon>
        <taxon>Magnoliopsida</taxon>
        <taxon>eudicotyledons</taxon>
        <taxon>Gunneridae</taxon>
        <taxon>Pentapetalae</taxon>
        <taxon>rosids</taxon>
        <taxon>malvids</taxon>
        <taxon>Malvales</taxon>
        <taxon>Malvaceae</taxon>
        <taxon>Malvoideae</taxon>
        <taxon>Gossypium</taxon>
    </lineage>
</organism>
<reference evidence="1 2" key="1">
    <citation type="journal article" date="2019" name="Genome Biol. Evol.">
        <title>Insights into the evolution of the New World diploid cottons (Gossypium, subgenus Houzingenia) based on genome sequencing.</title>
        <authorList>
            <person name="Grover C.E."/>
            <person name="Arick M.A. 2nd"/>
            <person name="Thrash A."/>
            <person name="Conover J.L."/>
            <person name="Sanders W.S."/>
            <person name="Peterson D.G."/>
            <person name="Frelichowski J.E."/>
            <person name="Scheffler J.A."/>
            <person name="Scheffler B.E."/>
            <person name="Wendel J.F."/>
        </authorList>
    </citation>
    <scope>NUCLEOTIDE SEQUENCE [LARGE SCALE GENOMIC DNA]</scope>
    <source>
        <strain evidence="1">27</strain>
        <tissue evidence="1">Leaf</tissue>
    </source>
</reference>
<comment type="caution">
    <text evidence="1">The sequence shown here is derived from an EMBL/GenBank/DDBJ whole genome shotgun (WGS) entry which is preliminary data.</text>
</comment>
<evidence type="ECO:0000313" key="2">
    <source>
        <dbReference type="Proteomes" id="UP000593561"/>
    </source>
</evidence>
<name>A0A7J8TIM6_GOSDV</name>
<evidence type="ECO:0000313" key="1">
    <source>
        <dbReference type="EMBL" id="MBA0637963.1"/>
    </source>
</evidence>
<accession>A0A7J8TIM6</accession>
<proteinExistence type="predicted"/>
<sequence>MGSVARADSSVTCEQLLGNVSNKFRGSWIEMGWLEDNFKTIEASEEMYDRQLGPRRGQPRRKEMNMEIIIKVHVKLKEKDNNEPLDQIVSPQK</sequence>
<keyword evidence="2" id="KW-1185">Reference proteome</keyword>
<protein>
    <submittedName>
        <fullName evidence="1">Uncharacterized protein</fullName>
    </submittedName>
</protein>